<dbReference type="RefSeq" id="WP_184200565.1">
    <property type="nucleotide sequence ID" value="NZ_JACIIV010000018.1"/>
</dbReference>
<comment type="caution">
    <text evidence="2">The sequence shown here is derived from an EMBL/GenBank/DDBJ whole genome shotgun (WGS) entry which is preliminary data.</text>
</comment>
<proteinExistence type="predicted"/>
<feature type="transmembrane region" description="Helical" evidence="1">
    <location>
        <begin position="7"/>
        <end position="31"/>
    </location>
</feature>
<gene>
    <name evidence="2" type="ORF">FHS79_002549</name>
</gene>
<sequence>MGKILKPIAIGALIIGAVVLTGGAAVIPGLVATSTTAVVAGTTLTVAVGATAATVAVAGGIAGVLATAALSIAAGSILSGVGAIFAKTPPISGATLGRLSPSLNANVQRGTVFGTTAMHTDVLYLWFSGTDEEYVDAIVCHASHRCHAVREMYFDGKLAWTAAGGVQGEFAGYLTVAVRLEGTAANGVTFGGWSAASQKAIGLCYSHIRVKRSGNTKTTTSPLPGGLPGQMVVIGDGMPVYDPRRDSTAGGSGSHRLNDNTTWQFVDGGTVLGSNTALQALSNCRGWWKNGQRLVGGSASPARLNVASFAAAANLCDEVISLSGGGSQKRYESGAVFRDDQPVSGQLDVLMTACQGEIDDSTGRIAMRIRHNDLADVALALGPDDITGSGSYVPALKLSETFNIVRGRFVDGSATGLYQLNDYAPIVLTSPDGVERVRPADFGAVQDGRRATRLARGIAQSAQFPGIFTGIFGPRALLLRRGKIVTLTLPQLNFVAKKFRVLSQRLEMTSGDVEMQLGEEDPVIYAGDGGEEGPVVVPAPVLFDGTQYPIVPLGVEQGATRNNPRGTYNAGATYVFGDSVIFAGSTYQLIVSNSIGNAPPDVARWALVAAAGSGVPGADGLPGITIEVTNENHSVATEADGSAGSYTAAGGLMRLTRGTTVLTPVFSIAAATPATSWITIDASTGVYTVTDPGVTQATATLRAAWAGLNYDRTYTLSKTLRGVEGPNLQLSASSQGFIFLDNVATPGSQTITLTAALTNLSGTATFSASPSVTVAGSGNSRTLAIGDFGANRQVTVEATLSGITDRITIVRLDRSTADAGANLVAAANSNRVPFSRMERKTEGWGVLFNPFSLAFTEGDGDFENRRFYAAFVTATASAQLISIGSTTAGEMRVSALERLSVSGRVDAFGFVSSWLFRAVIRLADGSFAFETIAFGSGAIGAATLTTGFIVMPATAVAMRLELLAITSGAGAMTLAISEPMVTSAVTGQALHPPFTAGPNAQSGATVGAPAGTMVGGQEAAALVADAATAKADATTALVALGDIASDGMFSVPEKLQVRTLRDAIEIEYPVLLARAATFGVSSSAYTSAYNALISYLASVAIDTNVKTSISRSAFAAAFAAYFDARDDMADANVAVASQRATWATVSGTGRPADNADVTAANAPVAVPAATQVIRTDSAFTALAGQLPREAQFRLRVGGVDVTTSAAWSSVSYSNTATIGGSTGLLTITAISGDGRVDVQAVYAGVTYPATMGVIRQREAPPTSGGGGSGSAGSASGTISFLTSSTSYGSPALDLTVTAGSGGSVALAAAASYTSGTPGVVLGAAGKWQWRIVGGTFADVTGGEGFHSVSADDVEFGIIEVNRTQSGLTAGGNYQFQFLLRSGFGGVTASFGGGGSAVAS</sequence>
<dbReference type="EMBL" id="JACIIV010000018">
    <property type="protein sequence ID" value="MBB6228364.1"/>
    <property type="molecule type" value="Genomic_DNA"/>
</dbReference>
<evidence type="ECO:0000313" key="2">
    <source>
        <dbReference type="EMBL" id="MBB6228364.1"/>
    </source>
</evidence>
<feature type="transmembrane region" description="Helical" evidence="1">
    <location>
        <begin position="37"/>
        <end position="57"/>
    </location>
</feature>
<evidence type="ECO:0000256" key="1">
    <source>
        <dbReference type="SAM" id="Phobius"/>
    </source>
</evidence>
<keyword evidence="1" id="KW-0812">Transmembrane</keyword>
<keyword evidence="1" id="KW-0472">Membrane</keyword>
<reference evidence="2 3" key="1">
    <citation type="submission" date="2020-08" db="EMBL/GenBank/DDBJ databases">
        <title>Genomic Encyclopedia of Type Strains, Phase IV (KMG-IV): sequencing the most valuable type-strain genomes for metagenomic binning, comparative biology and taxonomic classification.</title>
        <authorList>
            <person name="Goeker M."/>
        </authorList>
    </citation>
    <scope>NUCLEOTIDE SEQUENCE [LARGE SCALE GENOMIC DNA]</scope>
    <source>
        <strain evidence="2 3">DSM 102189</strain>
    </source>
</reference>
<keyword evidence="3" id="KW-1185">Reference proteome</keyword>
<protein>
    <recommendedName>
        <fullName evidence="4">Tip attachment protein J domain-containing protein</fullName>
    </recommendedName>
</protein>
<accession>A0A841L6Z2</accession>
<organism evidence="2 3">
    <name type="scientific">Polymorphobacter multimanifer</name>
    <dbReference type="NCBI Taxonomy" id="1070431"/>
    <lineage>
        <taxon>Bacteria</taxon>
        <taxon>Pseudomonadati</taxon>
        <taxon>Pseudomonadota</taxon>
        <taxon>Alphaproteobacteria</taxon>
        <taxon>Sphingomonadales</taxon>
        <taxon>Sphingosinicellaceae</taxon>
        <taxon>Polymorphobacter</taxon>
    </lineage>
</organism>
<name>A0A841L6Z2_9SPHN</name>
<feature type="transmembrane region" description="Helical" evidence="1">
    <location>
        <begin position="64"/>
        <end position="86"/>
    </location>
</feature>
<keyword evidence="1" id="KW-1133">Transmembrane helix</keyword>
<evidence type="ECO:0000313" key="3">
    <source>
        <dbReference type="Proteomes" id="UP000538147"/>
    </source>
</evidence>
<dbReference type="Proteomes" id="UP000538147">
    <property type="component" value="Unassembled WGS sequence"/>
</dbReference>
<evidence type="ECO:0008006" key="4">
    <source>
        <dbReference type="Google" id="ProtNLM"/>
    </source>
</evidence>